<evidence type="ECO:0000256" key="1">
    <source>
        <dbReference type="SAM" id="Phobius"/>
    </source>
</evidence>
<protein>
    <submittedName>
        <fullName evidence="2">Uncharacterized protein</fullName>
    </submittedName>
</protein>
<feature type="transmembrane region" description="Helical" evidence="1">
    <location>
        <begin position="34"/>
        <end position="60"/>
    </location>
</feature>
<organism evidence="2 3">
    <name type="scientific">Halobacillus dabanensis</name>
    <dbReference type="NCBI Taxonomy" id="240302"/>
    <lineage>
        <taxon>Bacteria</taxon>
        <taxon>Bacillati</taxon>
        <taxon>Bacillota</taxon>
        <taxon>Bacilli</taxon>
        <taxon>Bacillales</taxon>
        <taxon>Bacillaceae</taxon>
        <taxon>Halobacillus</taxon>
    </lineage>
</organism>
<evidence type="ECO:0000313" key="2">
    <source>
        <dbReference type="EMBL" id="SFK33078.1"/>
    </source>
</evidence>
<evidence type="ECO:0000313" key="3">
    <source>
        <dbReference type="Proteomes" id="UP000183557"/>
    </source>
</evidence>
<dbReference type="InterPro" id="IPR035167">
    <property type="entry name" value="DUF5316"/>
</dbReference>
<dbReference type="EMBL" id="FOSB01000011">
    <property type="protein sequence ID" value="SFK33078.1"/>
    <property type="molecule type" value="Genomic_DNA"/>
</dbReference>
<dbReference type="Proteomes" id="UP000183557">
    <property type="component" value="Unassembled WGS sequence"/>
</dbReference>
<keyword evidence="1" id="KW-0812">Transmembrane</keyword>
<keyword evidence="3" id="KW-1185">Reference proteome</keyword>
<reference evidence="3" key="1">
    <citation type="submission" date="2016-10" db="EMBL/GenBank/DDBJ databases">
        <authorList>
            <person name="Varghese N."/>
            <person name="Submissions S."/>
        </authorList>
    </citation>
    <scope>NUCLEOTIDE SEQUENCE [LARGE SCALE GENOMIC DNA]</scope>
    <source>
        <strain evidence="3">CGMCC 1.3704</strain>
    </source>
</reference>
<proteinExistence type="predicted"/>
<keyword evidence="1" id="KW-1133">Transmembrane helix</keyword>
<dbReference type="Pfam" id="PF17247">
    <property type="entry name" value="DUF5316"/>
    <property type="match status" value="1"/>
</dbReference>
<sequence length="107" mass="11586">MNGGGAVKAKCFGIGLLIMVSSVFYGLFTEDWELAVKVLAISALLPLLIAGIMTGALVDGDRSRANAYTEVKEGKDRKNRWLAGLLFMSLPNAGFIVVLFIVTMVRY</sequence>
<keyword evidence="1" id="KW-0472">Membrane</keyword>
<feature type="transmembrane region" description="Helical" evidence="1">
    <location>
        <begin position="81"/>
        <end position="105"/>
    </location>
</feature>
<feature type="transmembrane region" description="Helical" evidence="1">
    <location>
        <begin position="12"/>
        <end position="28"/>
    </location>
</feature>
<accession>A0A1I3YMI9</accession>
<name>A0A1I3YMI9_HALDA</name>
<dbReference type="AlphaFoldDB" id="A0A1I3YMI9"/>
<gene>
    <name evidence="2" type="ORF">SAMN04487936_11184</name>
</gene>